<feature type="compositionally biased region" description="Basic and acidic residues" evidence="10">
    <location>
        <begin position="137"/>
        <end position="154"/>
    </location>
</feature>
<evidence type="ECO:0000256" key="11">
    <source>
        <dbReference type="SAM" id="Phobius"/>
    </source>
</evidence>
<dbReference type="NCBIfam" id="TIGR01708">
    <property type="entry name" value="typeII_sec_gspH"/>
    <property type="match status" value="1"/>
</dbReference>
<dbReference type="STRING" id="1172194.WQQ_40690"/>
<protein>
    <recommendedName>
        <fullName evidence="2">Type II secretion system protein H</fullName>
    </recommendedName>
    <alternativeName>
        <fullName evidence="9">General secretion pathway protein H</fullName>
    </alternativeName>
</protein>
<proteinExistence type="predicted"/>
<gene>
    <name evidence="12" type="ORF">WQQ_40690</name>
</gene>
<dbReference type="GO" id="GO:0015628">
    <property type="term" value="P:protein secretion by the type II secretion system"/>
    <property type="evidence" value="ECO:0007669"/>
    <property type="project" value="InterPro"/>
</dbReference>
<keyword evidence="6 11" id="KW-0812">Transmembrane</keyword>
<comment type="subcellular location">
    <subcellularLocation>
        <location evidence="1">Cell inner membrane</location>
        <topology evidence="1">Single-pass membrane protein</topology>
    </subcellularLocation>
</comment>
<dbReference type="Pfam" id="PF07963">
    <property type="entry name" value="N_methyl"/>
    <property type="match status" value="1"/>
</dbReference>
<keyword evidence="13" id="KW-1185">Reference proteome</keyword>
<comment type="caution">
    <text evidence="12">The sequence shown here is derived from an EMBL/GenBank/DDBJ whole genome shotgun (WGS) entry which is preliminary data.</text>
</comment>
<evidence type="ECO:0000256" key="8">
    <source>
        <dbReference type="ARBA" id="ARBA00023136"/>
    </source>
</evidence>
<organism evidence="12 13">
    <name type="scientific">Hydrocarboniphaga effusa AP103</name>
    <dbReference type="NCBI Taxonomy" id="1172194"/>
    <lineage>
        <taxon>Bacteria</taxon>
        <taxon>Pseudomonadati</taxon>
        <taxon>Pseudomonadota</taxon>
        <taxon>Gammaproteobacteria</taxon>
        <taxon>Nevskiales</taxon>
        <taxon>Nevskiaceae</taxon>
        <taxon>Hydrocarboniphaga</taxon>
    </lineage>
</organism>
<dbReference type="InterPro" id="IPR002416">
    <property type="entry name" value="T2SS_protein-GspH"/>
</dbReference>
<feature type="region of interest" description="Disordered" evidence="10">
    <location>
        <begin position="137"/>
        <end position="169"/>
    </location>
</feature>
<evidence type="ECO:0000256" key="2">
    <source>
        <dbReference type="ARBA" id="ARBA00021549"/>
    </source>
</evidence>
<dbReference type="AlphaFoldDB" id="I7Z771"/>
<evidence type="ECO:0000256" key="10">
    <source>
        <dbReference type="SAM" id="MobiDB-lite"/>
    </source>
</evidence>
<keyword evidence="7 11" id="KW-1133">Transmembrane helix</keyword>
<dbReference type="InterPro" id="IPR045584">
    <property type="entry name" value="Pilin-like"/>
</dbReference>
<dbReference type="SUPFAM" id="SSF54523">
    <property type="entry name" value="Pili subunits"/>
    <property type="match status" value="1"/>
</dbReference>
<keyword evidence="4" id="KW-0488">Methylation</keyword>
<evidence type="ECO:0000256" key="9">
    <source>
        <dbReference type="ARBA" id="ARBA00030775"/>
    </source>
</evidence>
<dbReference type="GO" id="GO:0005886">
    <property type="term" value="C:plasma membrane"/>
    <property type="evidence" value="ECO:0007669"/>
    <property type="project" value="UniProtKB-SubCell"/>
</dbReference>
<evidence type="ECO:0000256" key="3">
    <source>
        <dbReference type="ARBA" id="ARBA00022475"/>
    </source>
</evidence>
<evidence type="ECO:0000256" key="5">
    <source>
        <dbReference type="ARBA" id="ARBA00022519"/>
    </source>
</evidence>
<evidence type="ECO:0000256" key="7">
    <source>
        <dbReference type="ARBA" id="ARBA00022989"/>
    </source>
</evidence>
<name>I7Z771_9GAMM</name>
<keyword evidence="8 11" id="KW-0472">Membrane</keyword>
<evidence type="ECO:0000313" key="12">
    <source>
        <dbReference type="EMBL" id="EIT67634.1"/>
    </source>
</evidence>
<dbReference type="RefSeq" id="WP_007187004.1">
    <property type="nucleotide sequence ID" value="NZ_CALRNS020000026.1"/>
</dbReference>
<dbReference type="Gene3D" id="3.55.40.10">
    <property type="entry name" value="minor pseudopilin epsh domain"/>
    <property type="match status" value="1"/>
</dbReference>
<keyword evidence="5" id="KW-0997">Cell inner membrane</keyword>
<dbReference type="InterPro" id="IPR049875">
    <property type="entry name" value="TypeII_GspH"/>
</dbReference>
<feature type="transmembrane region" description="Helical" evidence="11">
    <location>
        <begin position="21"/>
        <end position="44"/>
    </location>
</feature>
<dbReference type="InterPro" id="IPR012902">
    <property type="entry name" value="N_methyl_site"/>
</dbReference>
<evidence type="ECO:0000256" key="6">
    <source>
        <dbReference type="ARBA" id="ARBA00022692"/>
    </source>
</evidence>
<dbReference type="Proteomes" id="UP000003704">
    <property type="component" value="Unassembled WGS sequence"/>
</dbReference>
<dbReference type="PRINTS" id="PR00885">
    <property type="entry name" value="BCTERIALGSPH"/>
</dbReference>
<evidence type="ECO:0000313" key="13">
    <source>
        <dbReference type="Proteomes" id="UP000003704"/>
    </source>
</evidence>
<evidence type="ECO:0000256" key="4">
    <source>
        <dbReference type="ARBA" id="ARBA00022481"/>
    </source>
</evidence>
<sequence length="213" mass="24069">MALGDLADRRRNEIGARRHQGGFTLIEVMVVVLIIGILATYASLSIGNRSVDDRLQNESRRLEQLVAYAAETAQVQGVEIGIRSTTEGFEFLAQDNQGLWQPIGEGILRPRQIAEPFYLELWVEGQKVKPIEVDRAKEHELAEQDKKAKEKSDAELDLNSSPKNRPKPQVFLLSSGDASEFAIDLKLKNYPAYYRLECDVLSRCKLERQQARS</sequence>
<dbReference type="EMBL" id="AKGD01000004">
    <property type="protein sequence ID" value="EIT67634.1"/>
    <property type="molecule type" value="Genomic_DNA"/>
</dbReference>
<dbReference type="GO" id="GO:0015627">
    <property type="term" value="C:type II protein secretion system complex"/>
    <property type="evidence" value="ECO:0007669"/>
    <property type="project" value="InterPro"/>
</dbReference>
<reference evidence="12 13" key="1">
    <citation type="journal article" date="2012" name="J. Bacteriol.">
        <title>Genome Sequence of n-Alkane-Degrading Hydrocarboniphaga effusa Strain AP103T (ATCC BAA-332T).</title>
        <authorList>
            <person name="Chang H.K."/>
            <person name="Zylstra G.J."/>
            <person name="Chae J.C."/>
        </authorList>
    </citation>
    <scope>NUCLEOTIDE SEQUENCE [LARGE SCALE GENOMIC DNA]</scope>
    <source>
        <strain evidence="12 13">AP103</strain>
    </source>
</reference>
<dbReference type="NCBIfam" id="TIGR02532">
    <property type="entry name" value="IV_pilin_GFxxxE"/>
    <property type="match status" value="1"/>
</dbReference>
<keyword evidence="3" id="KW-1003">Cell membrane</keyword>
<accession>I7Z771</accession>
<evidence type="ECO:0000256" key="1">
    <source>
        <dbReference type="ARBA" id="ARBA00004377"/>
    </source>
</evidence>